<feature type="compositionally biased region" description="Low complexity" evidence="1">
    <location>
        <begin position="339"/>
        <end position="350"/>
    </location>
</feature>
<evidence type="ECO:0000313" key="2">
    <source>
        <dbReference type="EMBL" id="CAJ0576427.1"/>
    </source>
</evidence>
<feature type="compositionally biased region" description="Low complexity" evidence="1">
    <location>
        <begin position="96"/>
        <end position="114"/>
    </location>
</feature>
<feature type="compositionally biased region" description="Basic and acidic residues" evidence="1">
    <location>
        <begin position="301"/>
        <end position="324"/>
    </location>
</feature>
<feature type="compositionally biased region" description="Basic and acidic residues" evidence="1">
    <location>
        <begin position="392"/>
        <end position="406"/>
    </location>
</feature>
<feature type="region of interest" description="Disordered" evidence="1">
    <location>
        <begin position="378"/>
        <end position="432"/>
    </location>
</feature>
<feature type="compositionally biased region" description="Basic and acidic residues" evidence="1">
    <location>
        <begin position="555"/>
        <end position="566"/>
    </location>
</feature>
<feature type="region of interest" description="Disordered" evidence="1">
    <location>
        <begin position="504"/>
        <end position="632"/>
    </location>
</feature>
<accession>A0AA36CY34</accession>
<feature type="compositionally biased region" description="Polar residues" evidence="1">
    <location>
        <begin position="278"/>
        <end position="291"/>
    </location>
</feature>
<protein>
    <recommendedName>
        <fullName evidence="4">CCHC-type domain-containing protein</fullName>
    </recommendedName>
</protein>
<gene>
    <name evidence="2" type="ORF">MSPICULIGERA_LOCUS14720</name>
</gene>
<feature type="non-terminal residue" evidence="2">
    <location>
        <position position="1"/>
    </location>
</feature>
<dbReference type="AlphaFoldDB" id="A0AA36CY34"/>
<comment type="caution">
    <text evidence="2">The sequence shown here is derived from an EMBL/GenBank/DDBJ whole genome shotgun (WGS) entry which is preliminary data.</text>
</comment>
<feature type="compositionally biased region" description="Polar residues" evidence="1">
    <location>
        <begin position="215"/>
        <end position="226"/>
    </location>
</feature>
<keyword evidence="3" id="KW-1185">Reference proteome</keyword>
<dbReference type="Proteomes" id="UP001177023">
    <property type="component" value="Unassembled WGS sequence"/>
</dbReference>
<feature type="region of interest" description="Disordered" evidence="1">
    <location>
        <begin position="67"/>
        <end position="114"/>
    </location>
</feature>
<feature type="compositionally biased region" description="Basic and acidic residues" evidence="1">
    <location>
        <begin position="417"/>
        <end position="430"/>
    </location>
</feature>
<organism evidence="2 3">
    <name type="scientific">Mesorhabditis spiculigera</name>
    <dbReference type="NCBI Taxonomy" id="96644"/>
    <lineage>
        <taxon>Eukaryota</taxon>
        <taxon>Metazoa</taxon>
        <taxon>Ecdysozoa</taxon>
        <taxon>Nematoda</taxon>
        <taxon>Chromadorea</taxon>
        <taxon>Rhabditida</taxon>
        <taxon>Rhabditina</taxon>
        <taxon>Rhabditomorpha</taxon>
        <taxon>Rhabditoidea</taxon>
        <taxon>Rhabditidae</taxon>
        <taxon>Mesorhabditinae</taxon>
        <taxon>Mesorhabditis</taxon>
    </lineage>
</organism>
<feature type="compositionally biased region" description="Polar residues" evidence="1">
    <location>
        <begin position="233"/>
        <end position="248"/>
    </location>
</feature>
<feature type="region of interest" description="Disordered" evidence="1">
    <location>
        <begin position="23"/>
        <end position="42"/>
    </location>
</feature>
<feature type="compositionally biased region" description="Gly residues" evidence="1">
    <location>
        <begin position="533"/>
        <end position="543"/>
    </location>
</feature>
<evidence type="ECO:0000313" key="3">
    <source>
        <dbReference type="Proteomes" id="UP001177023"/>
    </source>
</evidence>
<feature type="region of interest" description="Disordered" evidence="1">
    <location>
        <begin position="205"/>
        <end position="350"/>
    </location>
</feature>
<feature type="compositionally biased region" description="Gly residues" evidence="1">
    <location>
        <begin position="600"/>
        <end position="613"/>
    </location>
</feature>
<evidence type="ECO:0000256" key="1">
    <source>
        <dbReference type="SAM" id="MobiDB-lite"/>
    </source>
</evidence>
<evidence type="ECO:0008006" key="4">
    <source>
        <dbReference type="Google" id="ProtNLM"/>
    </source>
</evidence>
<feature type="compositionally biased region" description="Pro residues" evidence="1">
    <location>
        <begin position="71"/>
        <end position="93"/>
    </location>
</feature>
<dbReference type="EMBL" id="CATQJA010002644">
    <property type="protein sequence ID" value="CAJ0576427.1"/>
    <property type="molecule type" value="Genomic_DNA"/>
</dbReference>
<sequence length="632" mass="69446">MGSHANEAYSQQNMNNRVPAHISQSARQLTNGPPPPANYQMAQMPMNMPQQMAAHGTDMYGQQAMAGRLPHMPPAPRPMSGPPPGAYPVPPQQMNPHQPHYHGAPPGQHHHPGAMQMMPNFPPGMQGMPMQMPPPTMYMMPMQHMMQQQPPGSEYYQDQYHQQHAQHPPPQMMQPNYGMAPPEPDYAMYNHMMQGAANPAMMMPRQPIPPLMGQQIFQPGMGQQPTEAHEYQHTQPPTYHPQNGQNRNMQRDGPLRTFSNQPSLSRKQSDVTDAARSGASTPQRSQAQTPASLCVDADGSDADKISPPKKAEDDGKNQTRDKMRQAVLAKLEADKSSEAEQAAANEESSNLEMQELASALEETQASNSETTTVIENKAYAGKTNFQDEQSEPEDKPAPVKRCDDVRATQNRPSSDVRMSRDSTGSRDRPKLLNLLEPADESKADRVRRTRDFYCSYCVESKPEAAMSHRFDEADGTIICKVFLEHYVCCKCKQRGHLGAECQKAGVNPSPTPHTTEKPHPRGDGNYNSYRGHSGPGNYGGPRGGSFQTGRGGSMQRHDYHGSRESFKSQGNYSTGGGQKPYPPNHSGPFRGNRGGDHWRGGPGRGGRGGGGPGNSYHPRNSASREAPAEAQP</sequence>
<name>A0AA36CY34_9BILA</name>
<proteinExistence type="predicted"/>
<feature type="compositionally biased region" description="Polar residues" evidence="1">
    <location>
        <begin position="257"/>
        <end position="266"/>
    </location>
</feature>
<reference evidence="2" key="1">
    <citation type="submission" date="2023-06" db="EMBL/GenBank/DDBJ databases">
        <authorList>
            <person name="Delattre M."/>
        </authorList>
    </citation>
    <scope>NUCLEOTIDE SEQUENCE</scope>
    <source>
        <strain evidence="2">AF72</strain>
    </source>
</reference>